<feature type="domain" description="CFAP65 seventh Ig-like" evidence="7">
    <location>
        <begin position="784"/>
        <end position="871"/>
    </location>
</feature>
<evidence type="ECO:0000259" key="5">
    <source>
        <dbReference type="Pfam" id="PF24816"/>
    </source>
</evidence>
<feature type="domain" description="CFAP65 tenth Ig-like" evidence="3">
    <location>
        <begin position="1199"/>
        <end position="1314"/>
    </location>
</feature>
<evidence type="ECO:0000256" key="2">
    <source>
        <dbReference type="SAM" id="MobiDB-lite"/>
    </source>
</evidence>
<evidence type="ECO:0000313" key="8">
    <source>
        <dbReference type="Ensembl" id="ENSLLEP00000018804.1"/>
    </source>
</evidence>
<dbReference type="InterPro" id="IPR056305">
    <property type="entry name" value="Ig_CFAP65_10th"/>
</dbReference>
<feature type="region of interest" description="Disordered" evidence="2">
    <location>
        <begin position="1466"/>
        <end position="1529"/>
    </location>
</feature>
<keyword evidence="9" id="KW-1185">Reference proteome</keyword>
<feature type="compositionally biased region" description="Basic and acidic residues" evidence="2">
    <location>
        <begin position="1507"/>
        <end position="1521"/>
    </location>
</feature>
<feature type="coiled-coil region" evidence="1">
    <location>
        <begin position="1433"/>
        <end position="1460"/>
    </location>
</feature>
<dbReference type="Ensembl" id="ENSLLET00000019544.1">
    <property type="protein sequence ID" value="ENSLLEP00000018804.1"/>
    <property type="gene ID" value="ENSLLEG00000011939.1"/>
</dbReference>
<dbReference type="InterPro" id="IPR052614">
    <property type="entry name" value="CFAP65"/>
</dbReference>
<evidence type="ECO:0000259" key="7">
    <source>
        <dbReference type="Pfam" id="PF25249"/>
    </source>
</evidence>
<protein>
    <recommendedName>
        <fullName evidence="10">Coiled-coil domain containing 108</fullName>
    </recommendedName>
</protein>
<dbReference type="GO" id="GO:0005737">
    <property type="term" value="C:cytoplasm"/>
    <property type="evidence" value="ECO:0007669"/>
    <property type="project" value="UniProtKB-SubCell"/>
</dbReference>
<dbReference type="Proteomes" id="UP000694569">
    <property type="component" value="Unplaced"/>
</dbReference>
<dbReference type="PANTHER" id="PTHR46127:SF1">
    <property type="entry name" value="CILIA- AND FLAGELLA-ASSOCIATED PROTEIN 65"/>
    <property type="match status" value="1"/>
</dbReference>
<dbReference type="PANTHER" id="PTHR46127">
    <property type="entry name" value="CILIA- AND FLAGELLA-ASSOCIATED PROTEIN 65"/>
    <property type="match status" value="1"/>
</dbReference>
<evidence type="ECO:0000259" key="4">
    <source>
        <dbReference type="Pfam" id="PF24507"/>
    </source>
</evidence>
<evidence type="ECO:0000313" key="9">
    <source>
        <dbReference type="Proteomes" id="UP000694569"/>
    </source>
</evidence>
<evidence type="ECO:0000259" key="3">
    <source>
        <dbReference type="Pfam" id="PF24291"/>
    </source>
</evidence>
<dbReference type="Pfam" id="PF24291">
    <property type="entry name" value="Ig_CFAP65"/>
    <property type="match status" value="1"/>
</dbReference>
<dbReference type="InterPro" id="IPR057467">
    <property type="entry name" value="Ig_CFAP65_8th"/>
</dbReference>
<accession>A0A8C5MY59</accession>
<name>A0A8C5MY59_9ANUR</name>
<dbReference type="GO" id="GO:0036126">
    <property type="term" value="C:sperm flagellum"/>
    <property type="evidence" value="ECO:0007669"/>
    <property type="project" value="TreeGrafter"/>
</dbReference>
<dbReference type="Pfam" id="PF25248">
    <property type="entry name" value="Ig_CFAP65_8th"/>
    <property type="match status" value="1"/>
</dbReference>
<evidence type="ECO:0000259" key="6">
    <source>
        <dbReference type="Pfam" id="PF25248"/>
    </source>
</evidence>
<dbReference type="InterPro" id="IPR008962">
    <property type="entry name" value="PapD-like_sf"/>
</dbReference>
<dbReference type="GO" id="GO:0007288">
    <property type="term" value="P:sperm axoneme assembly"/>
    <property type="evidence" value="ECO:0007669"/>
    <property type="project" value="TreeGrafter"/>
</dbReference>
<dbReference type="Pfam" id="PF24507">
    <property type="entry name" value="Ig_CFAP65_4th"/>
    <property type="match status" value="1"/>
</dbReference>
<proteinExistence type="predicted"/>
<feature type="compositionally biased region" description="Basic and acidic residues" evidence="2">
    <location>
        <begin position="1682"/>
        <end position="1695"/>
    </location>
</feature>
<feature type="domain" description="CFAP65 eight Ig-like" evidence="6">
    <location>
        <begin position="893"/>
        <end position="1010"/>
    </location>
</feature>
<dbReference type="Pfam" id="PF24816">
    <property type="entry name" value="Ig_CFAP65__9th"/>
    <property type="match status" value="1"/>
</dbReference>
<dbReference type="InterPro" id="IPR058536">
    <property type="entry name" value="Ig_CFAP65_4th"/>
</dbReference>
<dbReference type="Pfam" id="PF25249">
    <property type="entry name" value="Ig_CFAP65_7th"/>
    <property type="match status" value="1"/>
</dbReference>
<reference evidence="8" key="2">
    <citation type="submission" date="2025-09" db="UniProtKB">
        <authorList>
            <consortium name="Ensembl"/>
        </authorList>
    </citation>
    <scope>IDENTIFICATION</scope>
</reference>
<keyword evidence="1" id="KW-0175">Coiled coil</keyword>
<evidence type="ECO:0000256" key="1">
    <source>
        <dbReference type="SAM" id="Coils"/>
    </source>
</evidence>
<dbReference type="OrthoDB" id="415597at2759"/>
<evidence type="ECO:0008006" key="10">
    <source>
        <dbReference type="Google" id="ProtNLM"/>
    </source>
</evidence>
<dbReference type="InterPro" id="IPR013783">
    <property type="entry name" value="Ig-like_fold"/>
</dbReference>
<organism evidence="8 9">
    <name type="scientific">Leptobrachium leishanense</name>
    <name type="common">Leishan spiny toad</name>
    <dbReference type="NCBI Taxonomy" id="445787"/>
    <lineage>
        <taxon>Eukaryota</taxon>
        <taxon>Metazoa</taxon>
        <taxon>Chordata</taxon>
        <taxon>Craniata</taxon>
        <taxon>Vertebrata</taxon>
        <taxon>Euteleostomi</taxon>
        <taxon>Amphibia</taxon>
        <taxon>Batrachia</taxon>
        <taxon>Anura</taxon>
        <taxon>Pelobatoidea</taxon>
        <taxon>Megophryidae</taxon>
        <taxon>Leptobrachium</taxon>
    </lineage>
</organism>
<dbReference type="GeneTree" id="ENSGT00430000031142"/>
<feature type="domain" description="CFAP65-like ninth Ig-like" evidence="5">
    <location>
        <begin position="1013"/>
        <end position="1194"/>
    </location>
</feature>
<dbReference type="SUPFAM" id="SSF49354">
    <property type="entry name" value="PapD-like"/>
    <property type="match status" value="1"/>
</dbReference>
<sequence>MLAQVRNRPLDTNPFLGKTLKTPIKLKNVTFEVNEKPQAQRKAKEKREIMGLEVCRSLHWQNWEPGKESIKTLTLKNIKLKVQKVKFSPPSTPFFNTLFPQSLTLMAGTSFSLPVTFRPLEKRNYEDTIVFEVEEGCVSVLLRATLPQHKLSFPEELTMPTCAVYHHSEASFVLRSASDLQTSFRWEVSEPFLFNPASGVLDPRCEQRINVLFQPKMALVLSMTATCRFGVNEEYEKSILITSIAKYPHLVVRIPGDSGGEKEPSLQFGDVAVGAVKEKYIEIHNVSVVDSPFQIEHAKRPSQVDCNFDCEVTQALIPAQETLRIPLHFRPRIVGMESVDYFHVIPVGNFTKSTFKVSGTCQGPSVSLLKSVLNFGLVNLGEQVLRTFELTNSSDVAAPYQLHIGSKESVFSFDPHGGVIGPQQTQTLKVIFSPSHPIPYYRSVACLIHHQEPLFLDLIGTCHSDTDKPAIVLPKHLPLYRMNLMRGLTAYPPDILKVMLQEGKLGTDSEGALMLMDEGEDTEDLEKHPSRDPVSEFFEDEFSRYNAPFPAHITATTRDFDFGCCTGKSHNASLPLSLNNHTKGKVMVIWTTKPDSPFHVIPECTEIPPLKSTAFTVNFSPSQANTLYAAELEGFIFYKVMRNYRSVEDATMCPPWCITLQARGHTFELGHEHFVPTCVLDSQRMVFPPVEQNNQTESFLLLQNTGPSPLSYLIDHTSSPSVQAKPASGHLSPASHQIVLLRTSPSQKGLMRHSLPIQFNFSREYTQEIVLFSRAESPQLLLDGDGKLFFKPTCVGAKTQYSYSIKNCSRIPLKFEWKIQHADAAFLSVTPQGGLIRPNESVAQTWLFEPQEENQYFAKTTVLAWAADRGSPPVKKARYVLRVSGEGCKGSLSSEQVNLGDVLVGSFQSWDLLLSNDGSCTLEYTLKAGQVISGACDPEAVVNDPVALEIENSRGILPARTKVNIRIRARPARQLQYTWSISYNTIAPRALNPGDLANEDHCLCRVTAHGVYPKFSVVDICPAGSARSLNKTQLWRLFSLEKLNTYLERDPTPEELIYRVPTRHSIRRSPTINTPVLLNFNFGAAPVGSEPSVALLMLENSGVLPVTWDFLFPADQQIELEFWAEVWEFDQNEIHQMRIQDNKLFTVSPKSGNLKPGEQCTIQLMYRHDFVGTDRLPILLKVSHGREILLNFIGVTVSREQRYVLFSSTKHQFTPVAIGTSSPKQIYELYNGGAVAVIYEIQLEPLREIQEQNYHHPVFQCLNPRGEIPPGSTVFVEWIFSPLEAKTYSVNVPVHILGGDSALVTFEGVGYDSDILKDSAVFESFSPLPSIPRLVAPGQMVRLSQQRLMFGDVPVFCKSSRLLFLNNTSPSESASFMSFAGSPNVNEILQVTPTSGVLQPGANTNVTVTLQTGQQASLFNLDLVCEIFTEKAVVTYKKELQEWEEEEERQSLEFTITEKELKDQATGFSPDYVSRGSEASKVSQGQEIRRYKTLPPIKNAKVSRSPASRDRESRKAEKEAQRLWPKPEPPVPYHLHLSVTGRSHHTADFLNQLQEEFQHHFQYRLLKETEEKTVLVYLQPETGEPDQSQRKPVPEQQNLVVDIMVSIIRNLLDDQQFQEALSQIQNDPIPYYGQLSTTATPLNPGGTNTGADLNGSDLKPNMLVAEEGEHEQNTADIPSPRGPREEEQSEVKHHQVDEEVKEKIRRSSTFSYLMESVLENTVRNIMVEANRGEVVLTSPLMDILPQLVDTAPARGYCPSMWILPQHVDTAPARGYCPSTWILPQLVDTAPSRGYCPNTWILPLHVDTAPTRGYCPST</sequence>
<feature type="region of interest" description="Disordered" evidence="2">
    <location>
        <begin position="1668"/>
        <end position="1695"/>
    </location>
</feature>
<dbReference type="InterPro" id="IPR056344">
    <property type="entry name" value="Ig_CFAP65-like_9th"/>
</dbReference>
<feature type="domain" description="CFAP65 fourth Ig-like" evidence="4">
    <location>
        <begin position="372"/>
        <end position="466"/>
    </location>
</feature>
<dbReference type="Gene3D" id="2.60.40.10">
    <property type="entry name" value="Immunoglobulins"/>
    <property type="match status" value="11"/>
</dbReference>
<dbReference type="InterPro" id="IPR057470">
    <property type="entry name" value="Ig_CFAP65_7th"/>
</dbReference>
<reference evidence="8" key="1">
    <citation type="submission" date="2025-08" db="UniProtKB">
        <authorList>
            <consortium name="Ensembl"/>
        </authorList>
    </citation>
    <scope>IDENTIFICATION</scope>
</reference>